<organism evidence="5 6">
    <name type="scientific">Reticulomyxa filosa</name>
    <dbReference type="NCBI Taxonomy" id="46433"/>
    <lineage>
        <taxon>Eukaryota</taxon>
        <taxon>Sar</taxon>
        <taxon>Rhizaria</taxon>
        <taxon>Retaria</taxon>
        <taxon>Foraminifera</taxon>
        <taxon>Monothalamids</taxon>
        <taxon>Reticulomyxidae</taxon>
        <taxon>Reticulomyxa</taxon>
    </lineage>
</organism>
<name>X6NEX7_RETFI</name>
<evidence type="ECO:0000256" key="3">
    <source>
        <dbReference type="PIRSR" id="PIRSR606689-1"/>
    </source>
</evidence>
<feature type="region of interest" description="Disordered" evidence="4">
    <location>
        <begin position="291"/>
        <end position="310"/>
    </location>
</feature>
<dbReference type="Gene3D" id="3.40.50.300">
    <property type="entry name" value="P-loop containing nucleotide triphosphate hydrolases"/>
    <property type="match status" value="1"/>
</dbReference>
<dbReference type="Proteomes" id="UP000023152">
    <property type="component" value="Unassembled WGS sequence"/>
</dbReference>
<keyword evidence="2 3" id="KW-0342">GTP-binding</keyword>
<protein>
    <submittedName>
        <fullName evidence="5">Uncharacterized protein</fullName>
    </submittedName>
</protein>
<sequence length="310" mass="34582">MCMFEEAQKELRHIINDRDLRYAPLLILCNKQDLKQAIQVEHMSAIFEDCCKENAHADDTTGKERKQEEEKEEKKEQEEDKSKTLSPYLNISSPHINTHFLFSYFRSYKSPIHNGTPSSLPLPPPPPSPSASASAFDSSSNTKQTNDVSNNHFHGLTGTNPDACAHAHAHVHAHADSKAVSDVKTKEMDDSGTEVKSTENDSQIQNKNNEHVSSDKTDVSSVNKHKSKGKESPSALDTAQQHANIGHNRPMRLMGVSCLDWKSLEDALNWIVNTIPNHTLRNDFVQNFQQVSTSPTTLTPISSSLDDKES</sequence>
<dbReference type="EMBL" id="ASPP01009147">
    <property type="protein sequence ID" value="ETO24551.1"/>
    <property type="molecule type" value="Genomic_DNA"/>
</dbReference>
<feature type="compositionally biased region" description="Basic and acidic residues" evidence="4">
    <location>
        <begin position="175"/>
        <end position="189"/>
    </location>
</feature>
<dbReference type="Pfam" id="PF00025">
    <property type="entry name" value="Arf"/>
    <property type="match status" value="1"/>
</dbReference>
<comment type="caution">
    <text evidence="5">The sequence shown here is derived from an EMBL/GenBank/DDBJ whole genome shotgun (WGS) entry which is preliminary data.</text>
</comment>
<dbReference type="SUPFAM" id="SSF52540">
    <property type="entry name" value="P-loop containing nucleoside triphosphate hydrolases"/>
    <property type="match status" value="1"/>
</dbReference>
<dbReference type="AlphaFoldDB" id="X6NEX7"/>
<keyword evidence="6" id="KW-1185">Reference proteome</keyword>
<feature type="compositionally biased region" description="Basic and acidic residues" evidence="4">
    <location>
        <begin position="57"/>
        <end position="83"/>
    </location>
</feature>
<feature type="compositionally biased region" description="Basic and acidic residues" evidence="4">
    <location>
        <begin position="208"/>
        <end position="218"/>
    </location>
</feature>
<feature type="compositionally biased region" description="Polar residues" evidence="4">
    <location>
        <begin position="141"/>
        <end position="154"/>
    </location>
</feature>
<feature type="binding site" evidence="3">
    <location>
        <begin position="30"/>
        <end position="33"/>
    </location>
    <ligand>
        <name>GTP</name>
        <dbReference type="ChEBI" id="CHEBI:37565"/>
    </ligand>
</feature>
<dbReference type="GO" id="GO:0005525">
    <property type="term" value="F:GTP binding"/>
    <property type="evidence" value="ECO:0007669"/>
    <property type="project" value="UniProtKB-KW"/>
</dbReference>
<evidence type="ECO:0000256" key="4">
    <source>
        <dbReference type="SAM" id="MobiDB-lite"/>
    </source>
</evidence>
<dbReference type="GO" id="GO:0003924">
    <property type="term" value="F:GTPase activity"/>
    <property type="evidence" value="ECO:0007669"/>
    <property type="project" value="InterPro"/>
</dbReference>
<feature type="region of interest" description="Disordered" evidence="4">
    <location>
        <begin position="57"/>
        <end position="89"/>
    </location>
</feature>
<feature type="compositionally biased region" description="Low complexity" evidence="4">
    <location>
        <begin position="130"/>
        <end position="140"/>
    </location>
</feature>
<feature type="compositionally biased region" description="Low complexity" evidence="4">
    <location>
        <begin position="292"/>
        <end position="304"/>
    </location>
</feature>
<feature type="compositionally biased region" description="Pro residues" evidence="4">
    <location>
        <begin position="120"/>
        <end position="129"/>
    </location>
</feature>
<proteinExistence type="predicted"/>
<dbReference type="InterPro" id="IPR027417">
    <property type="entry name" value="P-loop_NTPase"/>
</dbReference>
<evidence type="ECO:0000313" key="6">
    <source>
        <dbReference type="Proteomes" id="UP000023152"/>
    </source>
</evidence>
<evidence type="ECO:0000256" key="2">
    <source>
        <dbReference type="ARBA" id="ARBA00023134"/>
    </source>
</evidence>
<evidence type="ECO:0000256" key="1">
    <source>
        <dbReference type="ARBA" id="ARBA00022741"/>
    </source>
</evidence>
<gene>
    <name evidence="5" type="ORF">RFI_12608</name>
</gene>
<keyword evidence="1 3" id="KW-0547">Nucleotide-binding</keyword>
<accession>X6NEX7</accession>
<feature type="region of interest" description="Disordered" evidence="4">
    <location>
        <begin position="175"/>
        <end position="246"/>
    </location>
</feature>
<evidence type="ECO:0000313" key="5">
    <source>
        <dbReference type="EMBL" id="ETO24551.1"/>
    </source>
</evidence>
<dbReference type="InterPro" id="IPR006689">
    <property type="entry name" value="Small_GTPase_ARF/SAR"/>
</dbReference>
<reference evidence="5 6" key="1">
    <citation type="journal article" date="2013" name="Curr. Biol.">
        <title>The Genome of the Foraminiferan Reticulomyxa filosa.</title>
        <authorList>
            <person name="Glockner G."/>
            <person name="Hulsmann N."/>
            <person name="Schleicher M."/>
            <person name="Noegel A.A."/>
            <person name="Eichinger L."/>
            <person name="Gallinger C."/>
            <person name="Pawlowski J."/>
            <person name="Sierra R."/>
            <person name="Euteneuer U."/>
            <person name="Pillet L."/>
            <person name="Moustafa A."/>
            <person name="Platzer M."/>
            <person name="Groth M."/>
            <person name="Szafranski K."/>
            <person name="Schliwa M."/>
        </authorList>
    </citation>
    <scope>NUCLEOTIDE SEQUENCE [LARGE SCALE GENOMIC DNA]</scope>
</reference>
<feature type="region of interest" description="Disordered" evidence="4">
    <location>
        <begin position="116"/>
        <end position="154"/>
    </location>
</feature>